<dbReference type="Pfam" id="PF02655">
    <property type="entry name" value="ATP-grasp_3"/>
    <property type="match status" value="1"/>
</dbReference>
<dbReference type="SUPFAM" id="SSF56059">
    <property type="entry name" value="Glutathione synthetase ATP-binding domain-like"/>
    <property type="match status" value="1"/>
</dbReference>
<protein>
    <submittedName>
        <fullName evidence="3">Glutathione synthase/RimK-type ligase, ATP-grasp superfamily</fullName>
    </submittedName>
</protein>
<dbReference type="Proteomes" id="UP001158067">
    <property type="component" value="Unassembled WGS sequence"/>
</dbReference>
<dbReference type="InterPro" id="IPR003806">
    <property type="entry name" value="ATP-grasp_PylC-type"/>
</dbReference>
<feature type="domain" description="ATP-grasp" evidence="2">
    <location>
        <begin position="79"/>
        <end position="274"/>
    </location>
</feature>
<dbReference type="GO" id="GO:0016874">
    <property type="term" value="F:ligase activity"/>
    <property type="evidence" value="ECO:0007669"/>
    <property type="project" value="UniProtKB-KW"/>
</dbReference>
<dbReference type="EMBL" id="FXUG01000008">
    <property type="protein sequence ID" value="SMP64108.1"/>
    <property type="molecule type" value="Genomic_DNA"/>
</dbReference>
<evidence type="ECO:0000313" key="4">
    <source>
        <dbReference type="Proteomes" id="UP001158067"/>
    </source>
</evidence>
<keyword evidence="3" id="KW-0436">Ligase</keyword>
<comment type="caution">
    <text evidence="3">The sequence shown here is derived from an EMBL/GenBank/DDBJ whole genome shotgun (WGS) entry which is preliminary data.</text>
</comment>
<accession>A0ABY1QBN6</accession>
<keyword evidence="1" id="KW-0547">Nucleotide-binding</keyword>
<keyword evidence="1" id="KW-0067">ATP-binding</keyword>
<organism evidence="3 4">
    <name type="scientific">Neorhodopirellula lusitana</name>
    <dbReference type="NCBI Taxonomy" id="445327"/>
    <lineage>
        <taxon>Bacteria</taxon>
        <taxon>Pseudomonadati</taxon>
        <taxon>Planctomycetota</taxon>
        <taxon>Planctomycetia</taxon>
        <taxon>Pirellulales</taxon>
        <taxon>Pirellulaceae</taxon>
        <taxon>Neorhodopirellula</taxon>
    </lineage>
</organism>
<gene>
    <name evidence="3" type="ORF">SAMN06265222_108169</name>
</gene>
<evidence type="ECO:0000313" key="3">
    <source>
        <dbReference type="EMBL" id="SMP64108.1"/>
    </source>
</evidence>
<keyword evidence="4" id="KW-1185">Reference proteome</keyword>
<dbReference type="Gene3D" id="3.30.470.20">
    <property type="entry name" value="ATP-grasp fold, B domain"/>
    <property type="match status" value="1"/>
</dbReference>
<reference evidence="3 4" key="1">
    <citation type="submission" date="2017-05" db="EMBL/GenBank/DDBJ databases">
        <authorList>
            <person name="Varghese N."/>
            <person name="Submissions S."/>
        </authorList>
    </citation>
    <scope>NUCLEOTIDE SEQUENCE [LARGE SCALE GENOMIC DNA]</scope>
    <source>
        <strain evidence="3 4">DSM 25457</strain>
    </source>
</reference>
<evidence type="ECO:0000259" key="2">
    <source>
        <dbReference type="PROSITE" id="PS50975"/>
    </source>
</evidence>
<sequence>MKWRDTLLLTRCRLQRKPAVLFSRKVEWNRVIEQTLSHYVPFCSEFYKVNLRRFDILLPLKISDAVHFNKHHRQLHGKKAIVPRTDVIELCNDKLTLCERLSQLGFDRYLPVSGDHLDYPFVLKQRVSAFGKGTYIVDGPVREREARTLLNGEPAFKQELVQGDQEYATHVIMAKGRAVFSGTCRYHFPTDAYVKGQYCRPMKRNVLPCSPHIELFEKMLRAIDYEGFCCIDYKMDGEKPRLLEINPRFGETMLLFINEALPVYQAAILNYEKAELCAV</sequence>
<dbReference type="InterPro" id="IPR011761">
    <property type="entry name" value="ATP-grasp"/>
</dbReference>
<name>A0ABY1QBN6_9BACT</name>
<proteinExistence type="predicted"/>
<dbReference type="PROSITE" id="PS50975">
    <property type="entry name" value="ATP_GRASP"/>
    <property type="match status" value="1"/>
</dbReference>
<evidence type="ECO:0000256" key="1">
    <source>
        <dbReference type="PROSITE-ProRule" id="PRU00409"/>
    </source>
</evidence>
<dbReference type="RefSeq" id="WP_283433536.1">
    <property type="nucleotide sequence ID" value="NZ_FXUG01000008.1"/>
</dbReference>